<dbReference type="EMBL" id="CACRXK020000865">
    <property type="protein sequence ID" value="CAB3985371.1"/>
    <property type="molecule type" value="Genomic_DNA"/>
</dbReference>
<keyword evidence="2" id="KW-1185">Reference proteome</keyword>
<sequence>MVRASRAAAGVKQIVQAMEKASNIKKISNKHSYKKSNEDESPMFQDLRKLKPFAITSGRHRNHFHDIALSPTSNIKISNFFKWLQKHKRQISMGFKNLRPAQREPWVRGWENAGTESKEFDKDIDHINLLLYTKDRFGISNQPYHEVPMICKDMPGSYMIKDRLKKINEKWNLFPTPGNTVSSTKYQIEIGNKIESDN</sequence>
<gene>
    <name evidence="1" type="ORF">PACLA_8A069116</name>
</gene>
<name>A0A7D9DKH1_PARCT</name>
<dbReference type="OrthoDB" id="374045at2759"/>
<reference evidence="1" key="1">
    <citation type="submission" date="2020-04" db="EMBL/GenBank/DDBJ databases">
        <authorList>
            <person name="Alioto T."/>
            <person name="Alioto T."/>
            <person name="Gomez Garrido J."/>
        </authorList>
    </citation>
    <scope>NUCLEOTIDE SEQUENCE</scope>
    <source>
        <strain evidence="1">A484AB</strain>
    </source>
</reference>
<protein>
    <submittedName>
        <fullName evidence="1">Uncharacterized protein</fullName>
    </submittedName>
</protein>
<evidence type="ECO:0000313" key="2">
    <source>
        <dbReference type="Proteomes" id="UP001152795"/>
    </source>
</evidence>
<comment type="caution">
    <text evidence="1">The sequence shown here is derived from an EMBL/GenBank/DDBJ whole genome shotgun (WGS) entry which is preliminary data.</text>
</comment>
<evidence type="ECO:0000313" key="1">
    <source>
        <dbReference type="EMBL" id="CAB3985371.1"/>
    </source>
</evidence>
<dbReference type="Proteomes" id="UP001152795">
    <property type="component" value="Unassembled WGS sequence"/>
</dbReference>
<proteinExistence type="predicted"/>
<dbReference type="AlphaFoldDB" id="A0A7D9DKH1"/>
<organism evidence="1 2">
    <name type="scientific">Paramuricea clavata</name>
    <name type="common">Red gorgonian</name>
    <name type="synonym">Violescent sea-whip</name>
    <dbReference type="NCBI Taxonomy" id="317549"/>
    <lineage>
        <taxon>Eukaryota</taxon>
        <taxon>Metazoa</taxon>
        <taxon>Cnidaria</taxon>
        <taxon>Anthozoa</taxon>
        <taxon>Octocorallia</taxon>
        <taxon>Malacalcyonacea</taxon>
        <taxon>Plexauridae</taxon>
        <taxon>Paramuricea</taxon>
    </lineage>
</organism>
<accession>A0A7D9DKH1</accession>